<dbReference type="InterPro" id="IPR002750">
    <property type="entry name" value="CobE/GbiG_C"/>
</dbReference>
<accession>A0AAE3DVR0</accession>
<dbReference type="GO" id="GO:0009236">
    <property type="term" value="P:cobalamin biosynthetic process"/>
    <property type="evidence" value="ECO:0007669"/>
    <property type="project" value="InterPro"/>
</dbReference>
<protein>
    <submittedName>
        <fullName evidence="4">Cobalt-precorrin 5A hydrolase</fullName>
    </submittedName>
</protein>
<proteinExistence type="predicted"/>
<gene>
    <name evidence="4" type="ORF">LKD71_16560</name>
</gene>
<dbReference type="Pfam" id="PF11760">
    <property type="entry name" value="CbiG_N"/>
    <property type="match status" value="1"/>
</dbReference>
<sequence>MKLAVISFTERGSRLNRSVSELLSREGIEVESTALAKYAESAGLSPLTTSLHDWTEKMFESQDALLFIGATGIAVRSIAPFVADKRKDPAVVVMDEKGIFAISLLSGHIGGANELAGKLANLTGAIPVITTATDVNGRFAVDVFAKKQKLWIADMKAAKQVSADVLDEKKIGLVTDFPILGEMPEELELLKGTEPFEGKTGIVIALNETFHPFPCTLHLIPKIVALGLGCRKGKEEAAIEEAVLEALSRNRLSIHSLMGAASVDLKAEEPGILAFCEKYGLDFQTYSAEELSEAEGDFTPSSFVKNVAGVDNVCERSAVLLSDGGKLIQKKAAGNGVTVALAVKEWSVEFE</sequence>
<dbReference type="Proteomes" id="UP001197875">
    <property type="component" value="Unassembled WGS sequence"/>
</dbReference>
<dbReference type="GO" id="GO:0016787">
    <property type="term" value="F:hydrolase activity"/>
    <property type="evidence" value="ECO:0007669"/>
    <property type="project" value="UniProtKB-KW"/>
</dbReference>
<dbReference type="Pfam" id="PF11761">
    <property type="entry name" value="CbiG_mid"/>
    <property type="match status" value="1"/>
</dbReference>
<dbReference type="Pfam" id="PF01890">
    <property type="entry name" value="CbiG_C"/>
    <property type="match status" value="1"/>
</dbReference>
<dbReference type="SUPFAM" id="SSF159664">
    <property type="entry name" value="CobE/GbiG C-terminal domain-like"/>
    <property type="match status" value="1"/>
</dbReference>
<evidence type="ECO:0000259" key="2">
    <source>
        <dbReference type="Pfam" id="PF11760"/>
    </source>
</evidence>
<evidence type="ECO:0000259" key="3">
    <source>
        <dbReference type="Pfam" id="PF11761"/>
    </source>
</evidence>
<dbReference type="Gene3D" id="3.40.50.11220">
    <property type="match status" value="1"/>
</dbReference>
<dbReference type="Gene3D" id="3.30.420.180">
    <property type="entry name" value="CobE/GbiG C-terminal domain"/>
    <property type="match status" value="1"/>
</dbReference>
<reference evidence="4 5" key="1">
    <citation type="submission" date="2021-10" db="EMBL/GenBank/DDBJ databases">
        <title>Anaerobic single-cell dispensing facilitates the cultivation of human gut bacteria.</title>
        <authorList>
            <person name="Afrizal A."/>
        </authorList>
    </citation>
    <scope>NUCLEOTIDE SEQUENCE [LARGE SCALE GENOMIC DNA]</scope>
    <source>
        <strain evidence="4 5">CLA-AA-H277</strain>
    </source>
</reference>
<dbReference type="RefSeq" id="WP_227616251.1">
    <property type="nucleotide sequence ID" value="NZ_JAJEPR010000051.1"/>
</dbReference>
<evidence type="ECO:0000313" key="4">
    <source>
        <dbReference type="EMBL" id="MCC2191378.1"/>
    </source>
</evidence>
<dbReference type="InterPro" id="IPR021745">
    <property type="entry name" value="CbiG_mid"/>
</dbReference>
<comment type="caution">
    <text evidence="4">The sequence shown here is derived from an EMBL/GenBank/DDBJ whole genome shotgun (WGS) entry which is preliminary data.</text>
</comment>
<feature type="domain" description="Cobalamin biosynthesis central region" evidence="3">
    <location>
        <begin position="139"/>
        <end position="221"/>
    </location>
</feature>
<dbReference type="EMBL" id="JAJEPR010000051">
    <property type="protein sequence ID" value="MCC2191378.1"/>
    <property type="molecule type" value="Genomic_DNA"/>
</dbReference>
<dbReference type="PANTHER" id="PTHR37477">
    <property type="entry name" value="COBALT-PRECORRIN-5A HYDROLASE"/>
    <property type="match status" value="1"/>
</dbReference>
<keyword evidence="5" id="KW-1185">Reference proteome</keyword>
<dbReference type="AlphaFoldDB" id="A0AAE3DVR0"/>
<keyword evidence="4" id="KW-0378">Hydrolase</keyword>
<dbReference type="InterPro" id="IPR036518">
    <property type="entry name" value="CobE/GbiG_C_sf"/>
</dbReference>
<evidence type="ECO:0000313" key="5">
    <source>
        <dbReference type="Proteomes" id="UP001197875"/>
    </source>
</evidence>
<dbReference type="InterPro" id="IPR021744">
    <property type="entry name" value="CbiG_N"/>
</dbReference>
<evidence type="ECO:0000259" key="1">
    <source>
        <dbReference type="Pfam" id="PF01890"/>
    </source>
</evidence>
<dbReference type="InterPro" id="IPR052553">
    <property type="entry name" value="CbiG_hydrolase"/>
</dbReference>
<dbReference type="PANTHER" id="PTHR37477:SF1">
    <property type="entry name" value="COBALT-PRECORRIN-5A HYDROLASE"/>
    <property type="match status" value="1"/>
</dbReference>
<dbReference type="InterPro" id="IPR038029">
    <property type="entry name" value="GbiG_N_sf"/>
</dbReference>
<dbReference type="SUPFAM" id="SSF159672">
    <property type="entry name" value="CbiG N-terminal domain-like"/>
    <property type="match status" value="1"/>
</dbReference>
<feature type="domain" description="Cobalamin synthesis G N-terminal" evidence="2">
    <location>
        <begin position="54"/>
        <end position="134"/>
    </location>
</feature>
<organism evidence="4 5">
    <name type="scientific">Fusicatenibacter faecihominis</name>
    <dbReference type="NCBI Taxonomy" id="2881276"/>
    <lineage>
        <taxon>Bacteria</taxon>
        <taxon>Bacillati</taxon>
        <taxon>Bacillota</taxon>
        <taxon>Clostridia</taxon>
        <taxon>Lachnospirales</taxon>
        <taxon>Lachnospiraceae</taxon>
        <taxon>Fusicatenibacter</taxon>
    </lineage>
</organism>
<feature type="domain" description="CobE/GbiG C-terminal" evidence="1">
    <location>
        <begin position="225"/>
        <end position="342"/>
    </location>
</feature>
<name>A0AAE3DVR0_9FIRM</name>